<dbReference type="EMBL" id="HBUF01585524">
    <property type="protein sequence ID" value="CAG6771662.1"/>
    <property type="molecule type" value="Transcribed_RNA"/>
</dbReference>
<proteinExistence type="predicted"/>
<reference evidence="1" key="1">
    <citation type="submission" date="2021-05" db="EMBL/GenBank/DDBJ databases">
        <authorList>
            <person name="Alioto T."/>
            <person name="Alioto T."/>
            <person name="Gomez Garrido J."/>
        </authorList>
    </citation>
    <scope>NUCLEOTIDE SEQUENCE</scope>
</reference>
<dbReference type="AlphaFoldDB" id="A0A8D9AV18"/>
<name>A0A8D9AV18_9HEMI</name>
<protein>
    <submittedName>
        <fullName evidence="1">Uncharacterized protein</fullName>
    </submittedName>
</protein>
<organism evidence="1">
    <name type="scientific">Cacopsylla melanoneura</name>
    <dbReference type="NCBI Taxonomy" id="428564"/>
    <lineage>
        <taxon>Eukaryota</taxon>
        <taxon>Metazoa</taxon>
        <taxon>Ecdysozoa</taxon>
        <taxon>Arthropoda</taxon>
        <taxon>Hexapoda</taxon>
        <taxon>Insecta</taxon>
        <taxon>Pterygota</taxon>
        <taxon>Neoptera</taxon>
        <taxon>Paraneoptera</taxon>
        <taxon>Hemiptera</taxon>
        <taxon>Sternorrhyncha</taxon>
        <taxon>Psylloidea</taxon>
        <taxon>Psyllidae</taxon>
        <taxon>Psyllinae</taxon>
        <taxon>Cacopsylla</taxon>
    </lineage>
</organism>
<evidence type="ECO:0000313" key="1">
    <source>
        <dbReference type="EMBL" id="CAG6771662.1"/>
    </source>
</evidence>
<sequence>MLIKSCHVTSFQPTFPIFPKNRKWNLEKFKFSRLICDRFTRCLIWKISHCACTRNPPLLSSFIGAKETTIVCEREDKIIQGQFYYEFTHEWNAVLGERSLPSYNGGV</sequence>
<accession>A0A8D9AV18</accession>